<dbReference type="InterPro" id="IPR006740">
    <property type="entry name" value="DUF604"/>
</dbReference>
<proteinExistence type="predicted"/>
<dbReference type="Pfam" id="PF04646">
    <property type="entry name" value="DUF604"/>
    <property type="match status" value="1"/>
</dbReference>
<organism evidence="1 2">
    <name type="scientific">Castilleja foliolosa</name>
    <dbReference type="NCBI Taxonomy" id="1961234"/>
    <lineage>
        <taxon>Eukaryota</taxon>
        <taxon>Viridiplantae</taxon>
        <taxon>Streptophyta</taxon>
        <taxon>Embryophyta</taxon>
        <taxon>Tracheophyta</taxon>
        <taxon>Spermatophyta</taxon>
        <taxon>Magnoliopsida</taxon>
        <taxon>eudicotyledons</taxon>
        <taxon>Gunneridae</taxon>
        <taxon>Pentapetalae</taxon>
        <taxon>asterids</taxon>
        <taxon>lamiids</taxon>
        <taxon>Lamiales</taxon>
        <taxon>Orobanchaceae</taxon>
        <taxon>Pedicularideae</taxon>
        <taxon>Castillejinae</taxon>
        <taxon>Castilleja</taxon>
    </lineage>
</organism>
<reference evidence="2" key="1">
    <citation type="journal article" date="2024" name="IScience">
        <title>Strigolactones Initiate the Formation of Haustorium-like Structures in Castilleja.</title>
        <authorList>
            <person name="Buerger M."/>
            <person name="Peterson D."/>
            <person name="Chory J."/>
        </authorList>
    </citation>
    <scope>NUCLEOTIDE SEQUENCE [LARGE SCALE GENOMIC DNA]</scope>
</reference>
<name>A0ABD3BRA9_9LAMI</name>
<dbReference type="Proteomes" id="UP001632038">
    <property type="component" value="Unassembled WGS sequence"/>
</dbReference>
<keyword evidence="2" id="KW-1185">Reference proteome</keyword>
<dbReference type="AlphaFoldDB" id="A0ABD3BRA9"/>
<protein>
    <submittedName>
        <fullName evidence="1">Uncharacterized protein</fullName>
    </submittedName>
</protein>
<dbReference type="PANTHER" id="PTHR10811">
    <property type="entry name" value="FRINGE-RELATED"/>
    <property type="match status" value="1"/>
</dbReference>
<comment type="caution">
    <text evidence="1">The sequence shown here is derived from an EMBL/GenBank/DDBJ whole genome shotgun (WGS) entry which is preliminary data.</text>
</comment>
<accession>A0ABD3BRA9</accession>
<evidence type="ECO:0000313" key="2">
    <source>
        <dbReference type="Proteomes" id="UP001632038"/>
    </source>
</evidence>
<gene>
    <name evidence="1" type="ORF">CASFOL_036817</name>
</gene>
<dbReference type="EMBL" id="JAVIJP010000069">
    <property type="protein sequence ID" value="KAL3619247.1"/>
    <property type="molecule type" value="Genomic_DNA"/>
</dbReference>
<sequence length="117" mass="14039">MLSRTFLNWYKRADYKAYAFNTRPVMRNPCQKPFIFYLSRVGMEASTNRTVSAYVRHRDFNLECKWMMADPRDFDRVEVYKKPDPHLWDRFSEEKLLPGVGIEEQKLGYRCGCLQGR</sequence>
<evidence type="ECO:0000313" key="1">
    <source>
        <dbReference type="EMBL" id="KAL3619247.1"/>
    </source>
</evidence>